<name>A0A0F5FJ83_9HYPH</name>
<dbReference type="EMBL" id="JZEY01000054">
    <property type="protein sequence ID" value="KKB08610.1"/>
    <property type="molecule type" value="Genomic_DNA"/>
</dbReference>
<dbReference type="InterPro" id="IPR006597">
    <property type="entry name" value="Sel1-like"/>
</dbReference>
<dbReference type="PANTHER" id="PTHR11102:SF160">
    <property type="entry name" value="ERAD-ASSOCIATED E3 UBIQUITIN-PROTEIN LIGASE COMPONENT HRD3"/>
    <property type="match status" value="1"/>
</dbReference>
<dbReference type="InterPro" id="IPR050767">
    <property type="entry name" value="Sel1_AlgK"/>
</dbReference>
<organism evidence="3 4">
    <name type="scientific">Devosia chinhatensis</name>
    <dbReference type="NCBI Taxonomy" id="429727"/>
    <lineage>
        <taxon>Bacteria</taxon>
        <taxon>Pseudomonadati</taxon>
        <taxon>Pseudomonadota</taxon>
        <taxon>Alphaproteobacteria</taxon>
        <taxon>Hyphomicrobiales</taxon>
        <taxon>Devosiaceae</taxon>
        <taxon>Devosia</taxon>
    </lineage>
</organism>
<reference evidence="3 4" key="1">
    <citation type="submission" date="2015-03" db="EMBL/GenBank/DDBJ databases">
        <authorList>
            <person name="Hassan Y."/>
            <person name="Lepp D."/>
            <person name="Li X.-Z."/>
            <person name="Zhou T."/>
        </authorList>
    </citation>
    <scope>NUCLEOTIDE SEQUENCE [LARGE SCALE GENOMIC DNA]</scope>
    <source>
        <strain evidence="3 4">IPL18</strain>
    </source>
</reference>
<evidence type="ECO:0000256" key="1">
    <source>
        <dbReference type="SAM" id="MobiDB-lite"/>
    </source>
</evidence>
<proteinExistence type="predicted"/>
<feature type="region of interest" description="Disordered" evidence="1">
    <location>
        <begin position="41"/>
        <end position="64"/>
    </location>
</feature>
<feature type="chain" id="PRO_5002486894" description="Sel1 repeat family protein" evidence="2">
    <location>
        <begin position="28"/>
        <end position="385"/>
    </location>
</feature>
<dbReference type="AlphaFoldDB" id="A0A0F5FJ83"/>
<dbReference type="RefSeq" id="WP_046103298.1">
    <property type="nucleotide sequence ID" value="NZ_JZEY01000054.1"/>
</dbReference>
<dbReference type="STRING" id="429727.VE26_00480"/>
<dbReference type="InterPro" id="IPR011990">
    <property type="entry name" value="TPR-like_helical_dom_sf"/>
</dbReference>
<evidence type="ECO:0000313" key="4">
    <source>
        <dbReference type="Proteomes" id="UP000033649"/>
    </source>
</evidence>
<dbReference type="Gene3D" id="1.25.40.10">
    <property type="entry name" value="Tetratricopeptide repeat domain"/>
    <property type="match status" value="2"/>
</dbReference>
<feature type="signal peptide" evidence="2">
    <location>
        <begin position="1"/>
        <end position="27"/>
    </location>
</feature>
<dbReference type="OrthoDB" id="9797030at2"/>
<sequence length="385" mass="41301">MIFRKTGSLIAPWCLALALAATSASSAHENHAEGVADDHAHPVGQTAVPQSPVSGDNAAGVHAMQAGNPQGARDIWLQLAEQGDAVAQSNLGGLYLTSALGAPNYEEAVRWFRMAAEKDNVSALVSLGHLYRVGVNQAIPMDRAGAIEYFRRADAQGSSEAAYFFGELTLQNQSSVTAPDGVNAIRRSAEAGFPPAMHRIGTFLQSGTYTTKDIEKAITWYEGAAQAGYAESRYQLGEVYMNGDTGTFDMAAALEQFELAVPGDNIEALLASGFLMANGLAGPADPETAAKRFQRAAELWNYRAMYQLGMLYFAGNGVPKDLVEAHKWFNLAASGGHAEAHYMRSAMAAQLSQEDLDRAQAAAQTWFDDNHDTPHTHDSLEPHSH</sequence>
<protein>
    <recommendedName>
        <fullName evidence="5">Sel1 repeat family protein</fullName>
    </recommendedName>
</protein>
<dbReference type="SMART" id="SM00671">
    <property type="entry name" value="SEL1"/>
    <property type="match status" value="6"/>
</dbReference>
<evidence type="ECO:0008006" key="5">
    <source>
        <dbReference type="Google" id="ProtNLM"/>
    </source>
</evidence>
<keyword evidence="2" id="KW-0732">Signal</keyword>
<dbReference type="PATRIC" id="fig|429727.3.peg.110"/>
<keyword evidence="4" id="KW-1185">Reference proteome</keyword>
<accession>A0A0F5FJ83</accession>
<gene>
    <name evidence="3" type="ORF">VE26_00480</name>
</gene>
<dbReference type="Pfam" id="PF08238">
    <property type="entry name" value="Sel1"/>
    <property type="match status" value="6"/>
</dbReference>
<dbReference type="Proteomes" id="UP000033649">
    <property type="component" value="Unassembled WGS sequence"/>
</dbReference>
<evidence type="ECO:0000256" key="2">
    <source>
        <dbReference type="SAM" id="SignalP"/>
    </source>
</evidence>
<dbReference type="SUPFAM" id="SSF81901">
    <property type="entry name" value="HCP-like"/>
    <property type="match status" value="2"/>
</dbReference>
<comment type="caution">
    <text evidence="3">The sequence shown here is derived from an EMBL/GenBank/DDBJ whole genome shotgun (WGS) entry which is preliminary data.</text>
</comment>
<evidence type="ECO:0000313" key="3">
    <source>
        <dbReference type="EMBL" id="KKB08610.1"/>
    </source>
</evidence>
<dbReference type="PANTHER" id="PTHR11102">
    <property type="entry name" value="SEL-1-LIKE PROTEIN"/>
    <property type="match status" value="1"/>
</dbReference>